<sequence>MSGSPDLVPQDEPQAPFKTPSGIERQQEEMLKSKYPNLKPKGGSSLLQKRMQQKTKYFDSGDYNMARAKMKSKQEPPPEVKQLNQVTGDHMPTPDEIPRVRKQSQSNLVISSAINS</sequence>
<organism evidence="6 7">
    <name type="scientific">Clavelina lepadiformis</name>
    <name type="common">Light-bulb sea squirt</name>
    <name type="synonym">Ascidia lepadiformis</name>
    <dbReference type="NCBI Taxonomy" id="159417"/>
    <lineage>
        <taxon>Eukaryota</taxon>
        <taxon>Metazoa</taxon>
        <taxon>Chordata</taxon>
        <taxon>Tunicata</taxon>
        <taxon>Ascidiacea</taxon>
        <taxon>Aplousobranchia</taxon>
        <taxon>Clavelinidae</taxon>
        <taxon>Clavelina</taxon>
    </lineage>
</organism>
<dbReference type="Proteomes" id="UP001642483">
    <property type="component" value="Unassembled WGS sequence"/>
</dbReference>
<keyword evidence="4" id="KW-0132">Cell division</keyword>
<comment type="similarity">
    <text evidence="1 4">Belongs to the endosulfine family.</text>
</comment>
<feature type="compositionally biased region" description="Polar residues" evidence="5">
    <location>
        <begin position="103"/>
        <end position="116"/>
    </location>
</feature>
<dbReference type="PANTHER" id="PTHR10358:SF6">
    <property type="entry name" value="ENDOSULFINE, ISOFORM A"/>
    <property type="match status" value="1"/>
</dbReference>
<evidence type="ECO:0000256" key="3">
    <source>
        <dbReference type="ARBA" id="ARBA00023272"/>
    </source>
</evidence>
<feature type="region of interest" description="Disordered" evidence="5">
    <location>
        <begin position="1"/>
        <end position="116"/>
    </location>
</feature>
<evidence type="ECO:0000256" key="2">
    <source>
        <dbReference type="ARBA" id="ARBA00022776"/>
    </source>
</evidence>
<evidence type="ECO:0000313" key="6">
    <source>
        <dbReference type="EMBL" id="CAK8694493.1"/>
    </source>
</evidence>
<protein>
    <recommendedName>
        <fullName evidence="8">cAMP-regulated phosphoprotein 19</fullName>
    </recommendedName>
</protein>
<evidence type="ECO:0000256" key="4">
    <source>
        <dbReference type="RuleBase" id="RU363120"/>
    </source>
</evidence>
<comment type="function">
    <text evidence="4">Protein phosphatase inhibitor that specifically inhibits protein phosphatase 2A (PP2A) during mitosis.</text>
</comment>
<comment type="subcellular location">
    <subcellularLocation>
        <location evidence="4">Cytoplasm</location>
    </subcellularLocation>
</comment>
<comment type="caution">
    <text evidence="6">The sequence shown here is derived from an EMBL/GenBank/DDBJ whole genome shotgun (WGS) entry which is preliminary data.</text>
</comment>
<keyword evidence="2 4" id="KW-0498">Mitosis</keyword>
<dbReference type="InterPro" id="IPR006760">
    <property type="entry name" value="Endosulphine"/>
</dbReference>
<gene>
    <name evidence="6" type="ORF">CVLEPA_LOCUS27858</name>
</gene>
<dbReference type="Pfam" id="PF04667">
    <property type="entry name" value="Endosulfine"/>
    <property type="match status" value="1"/>
</dbReference>
<evidence type="ECO:0008006" key="8">
    <source>
        <dbReference type="Google" id="ProtNLM"/>
    </source>
</evidence>
<dbReference type="PANTHER" id="PTHR10358">
    <property type="entry name" value="ENDOSULFINE"/>
    <property type="match status" value="1"/>
</dbReference>
<proteinExistence type="inferred from homology"/>
<reference evidence="6 7" key="1">
    <citation type="submission" date="2024-02" db="EMBL/GenBank/DDBJ databases">
        <authorList>
            <person name="Daric V."/>
            <person name="Darras S."/>
        </authorList>
    </citation>
    <scope>NUCLEOTIDE SEQUENCE [LARGE SCALE GENOMIC DNA]</scope>
</reference>
<name>A0ABP0GRX1_CLALP</name>
<dbReference type="EMBL" id="CAWYQH010000141">
    <property type="protein sequence ID" value="CAK8694493.1"/>
    <property type="molecule type" value="Genomic_DNA"/>
</dbReference>
<keyword evidence="7" id="KW-1185">Reference proteome</keyword>
<evidence type="ECO:0000313" key="7">
    <source>
        <dbReference type="Proteomes" id="UP001642483"/>
    </source>
</evidence>
<keyword evidence="3 4" id="KW-0650">Protein phosphatase inhibitor</keyword>
<keyword evidence="4" id="KW-0963">Cytoplasm</keyword>
<keyword evidence="4" id="KW-0131">Cell cycle</keyword>
<accession>A0ABP0GRX1</accession>
<evidence type="ECO:0000256" key="5">
    <source>
        <dbReference type="SAM" id="MobiDB-lite"/>
    </source>
</evidence>
<evidence type="ECO:0000256" key="1">
    <source>
        <dbReference type="ARBA" id="ARBA00010520"/>
    </source>
</evidence>